<accession>A0A1M5B8B5</accession>
<name>A0A1M5B8B5_9GAMM</name>
<reference evidence="3" key="1">
    <citation type="submission" date="2016-11" db="EMBL/GenBank/DDBJ databases">
        <authorList>
            <person name="Varghese N."/>
            <person name="Submissions S."/>
        </authorList>
    </citation>
    <scope>NUCLEOTIDE SEQUENCE [LARGE SCALE GENOMIC DNA]</scope>
    <source>
        <strain evidence="3">DSM 14834</strain>
    </source>
</reference>
<proteinExistence type="predicted"/>
<feature type="signal peptide" evidence="1">
    <location>
        <begin position="1"/>
        <end position="19"/>
    </location>
</feature>
<gene>
    <name evidence="2" type="ORF">SAMN02745204_02379</name>
</gene>
<evidence type="ECO:0000256" key="1">
    <source>
        <dbReference type="SAM" id="SignalP"/>
    </source>
</evidence>
<evidence type="ECO:0000313" key="3">
    <source>
        <dbReference type="Proteomes" id="UP000242857"/>
    </source>
</evidence>
<dbReference type="PROSITE" id="PS51257">
    <property type="entry name" value="PROKAR_LIPOPROTEIN"/>
    <property type="match status" value="1"/>
</dbReference>
<keyword evidence="1" id="KW-0732">Signal</keyword>
<sequence length="149" mass="16578">MIKFIRPCVLLLVLSLALASCHSSERDIPVSERFGICARLPDKVLHAPTEKGATDFETTELKFGDARGGIYVGDFPDFPKFNPNVKFYESVGEVRYVGKAEKLGIENYLYRVGLGSQPSIHVLVQIPEADVEFNKAWEQGANMRIVACD</sequence>
<dbReference type="RefSeq" id="WP_143148950.1">
    <property type="nucleotide sequence ID" value="NZ_FQUK01000085.1"/>
</dbReference>
<feature type="chain" id="PRO_5012024992" description="Lipoprotein" evidence="1">
    <location>
        <begin position="20"/>
        <end position="149"/>
    </location>
</feature>
<protein>
    <recommendedName>
        <fullName evidence="4">Lipoprotein</fullName>
    </recommendedName>
</protein>
<dbReference type="AlphaFoldDB" id="A0A1M5B8B5"/>
<dbReference type="EMBL" id="FQUK01000085">
    <property type="protein sequence ID" value="SHF38688.1"/>
    <property type="molecule type" value="Genomic_DNA"/>
</dbReference>
<keyword evidence="3" id="KW-1185">Reference proteome</keyword>
<evidence type="ECO:0008006" key="4">
    <source>
        <dbReference type="Google" id="ProtNLM"/>
    </source>
</evidence>
<organism evidence="2 3">
    <name type="scientific">Thermomonas hydrothermalis</name>
    <dbReference type="NCBI Taxonomy" id="213588"/>
    <lineage>
        <taxon>Bacteria</taxon>
        <taxon>Pseudomonadati</taxon>
        <taxon>Pseudomonadota</taxon>
        <taxon>Gammaproteobacteria</taxon>
        <taxon>Lysobacterales</taxon>
        <taxon>Lysobacteraceae</taxon>
        <taxon>Thermomonas</taxon>
    </lineage>
</organism>
<evidence type="ECO:0000313" key="2">
    <source>
        <dbReference type="EMBL" id="SHF38688.1"/>
    </source>
</evidence>
<dbReference type="Proteomes" id="UP000242857">
    <property type="component" value="Unassembled WGS sequence"/>
</dbReference>